<dbReference type="EMBL" id="JH159158">
    <property type="protein sequence ID" value="EGZ11186.1"/>
    <property type="molecule type" value="Genomic_DNA"/>
</dbReference>
<dbReference type="GeneID" id="20647471"/>
<organism evidence="1 2">
    <name type="scientific">Phytophthora sojae (strain P6497)</name>
    <name type="common">Soybean stem and root rot agent</name>
    <name type="synonym">Phytophthora megasperma f. sp. glycines</name>
    <dbReference type="NCBI Taxonomy" id="1094619"/>
    <lineage>
        <taxon>Eukaryota</taxon>
        <taxon>Sar</taxon>
        <taxon>Stramenopiles</taxon>
        <taxon>Oomycota</taxon>
        <taxon>Peronosporomycetes</taxon>
        <taxon>Peronosporales</taxon>
        <taxon>Peronosporaceae</taxon>
        <taxon>Phytophthora</taxon>
    </lineage>
</organism>
<accession>G4ZZI6</accession>
<reference evidence="1 2" key="1">
    <citation type="journal article" date="2006" name="Science">
        <title>Phytophthora genome sequences uncover evolutionary origins and mechanisms of pathogenesis.</title>
        <authorList>
            <person name="Tyler B.M."/>
            <person name="Tripathy S."/>
            <person name="Zhang X."/>
            <person name="Dehal P."/>
            <person name="Jiang R.H."/>
            <person name="Aerts A."/>
            <person name="Arredondo F.D."/>
            <person name="Baxter L."/>
            <person name="Bensasson D."/>
            <person name="Beynon J.L."/>
            <person name="Chapman J."/>
            <person name="Damasceno C.M."/>
            <person name="Dorrance A.E."/>
            <person name="Dou D."/>
            <person name="Dickerman A.W."/>
            <person name="Dubchak I.L."/>
            <person name="Garbelotto M."/>
            <person name="Gijzen M."/>
            <person name="Gordon S.G."/>
            <person name="Govers F."/>
            <person name="Grunwald N.J."/>
            <person name="Huang W."/>
            <person name="Ivors K.L."/>
            <person name="Jones R.W."/>
            <person name="Kamoun S."/>
            <person name="Krampis K."/>
            <person name="Lamour K.H."/>
            <person name="Lee M.K."/>
            <person name="McDonald W.H."/>
            <person name="Medina M."/>
            <person name="Meijer H.J."/>
            <person name="Nordberg E.K."/>
            <person name="Maclean D.J."/>
            <person name="Ospina-Giraldo M.D."/>
            <person name="Morris P.F."/>
            <person name="Phuntumart V."/>
            <person name="Putnam N.H."/>
            <person name="Rash S."/>
            <person name="Rose J.K."/>
            <person name="Sakihama Y."/>
            <person name="Salamov A.A."/>
            <person name="Savidor A."/>
            <person name="Scheuring C.F."/>
            <person name="Smith B.M."/>
            <person name="Sobral B.W."/>
            <person name="Terry A."/>
            <person name="Torto-Alalibo T.A."/>
            <person name="Win J."/>
            <person name="Xu Z."/>
            <person name="Zhang H."/>
            <person name="Grigoriev I.V."/>
            <person name="Rokhsar D.S."/>
            <person name="Boore J.L."/>
        </authorList>
    </citation>
    <scope>NUCLEOTIDE SEQUENCE [LARGE SCALE GENOMIC DNA]</scope>
    <source>
        <strain evidence="1 2">P6497</strain>
    </source>
</reference>
<proteinExistence type="predicted"/>
<evidence type="ECO:0000313" key="2">
    <source>
        <dbReference type="Proteomes" id="UP000002640"/>
    </source>
</evidence>
<dbReference type="Proteomes" id="UP000002640">
    <property type="component" value="Unassembled WGS sequence"/>
</dbReference>
<name>G4ZZI6_PHYSP</name>
<dbReference type="AlphaFoldDB" id="G4ZZI6"/>
<dbReference type="InParanoid" id="G4ZZI6"/>
<sequence>MEARQCTEEQLSQQEVRRLTCEAMAARRFPPVVQYPEKQRGAPLLSALFSWPVIVWVPECLQASKKPFCAMPSCSCTPRLKEYKQRVVEEVDTKCHLLYTKYQCTGESTGCFSTVSPAYLQREPQLVVHFPYVLTKKYGLSKELMEMVHEGVISPHGLSRTIDNLKRRR</sequence>
<keyword evidence="2" id="KW-1185">Reference proteome</keyword>
<gene>
    <name evidence="1" type="ORF">PHYSODRAFT_337932</name>
</gene>
<dbReference type="KEGG" id="psoj:PHYSODRAFT_337932"/>
<protein>
    <submittedName>
        <fullName evidence="1">Uncharacterized protein</fullName>
    </submittedName>
</protein>
<evidence type="ECO:0000313" key="1">
    <source>
        <dbReference type="EMBL" id="EGZ11186.1"/>
    </source>
</evidence>
<dbReference type="OMA" id="MEARQCT"/>
<dbReference type="RefSeq" id="XP_009533931.1">
    <property type="nucleotide sequence ID" value="XM_009535636.1"/>
</dbReference>